<dbReference type="InterPro" id="IPR036986">
    <property type="entry name" value="S4_RNA-bd_sf"/>
</dbReference>
<dbReference type="Gene3D" id="3.10.290.10">
    <property type="entry name" value="RNA-binding S4 domain"/>
    <property type="match status" value="1"/>
</dbReference>
<evidence type="ECO:0000256" key="4">
    <source>
        <dbReference type="PROSITE-ProRule" id="PRU00182"/>
    </source>
</evidence>
<protein>
    <submittedName>
        <fullName evidence="7">RNA-binding S4 domain-containing protein</fullName>
    </submittedName>
</protein>
<sequence>MSDDGQSAAVRVDVWLWSIRAVKTRSLATTACKAGHVRVRGDRAKASDRVRIGDEVRIRIEGFDRIYVVRELLTKRVGAPRAALAYEDKSPPKPSPLEAPAAIIRERGAGRPTKRERRDLERLRGFTRE</sequence>
<dbReference type="PIRSF" id="PIRSF016821">
    <property type="entry name" value="HSP15"/>
    <property type="match status" value="1"/>
</dbReference>
<dbReference type="InterPro" id="IPR002942">
    <property type="entry name" value="S4_RNA-bd"/>
</dbReference>
<dbReference type="Proteomes" id="UP001525379">
    <property type="component" value="Unassembled WGS sequence"/>
</dbReference>
<evidence type="ECO:0000256" key="2">
    <source>
        <dbReference type="ARBA" id="ARBA00022884"/>
    </source>
</evidence>
<dbReference type="SUPFAM" id="SSF55174">
    <property type="entry name" value="Alpha-L RNA-binding motif"/>
    <property type="match status" value="1"/>
</dbReference>
<feature type="region of interest" description="Disordered" evidence="5">
    <location>
        <begin position="86"/>
        <end position="129"/>
    </location>
</feature>
<gene>
    <name evidence="7" type="ORF">M3D15_05460</name>
</gene>
<evidence type="ECO:0000313" key="8">
    <source>
        <dbReference type="Proteomes" id="UP001525379"/>
    </source>
</evidence>
<name>A0ABT2HXC2_9MICO</name>
<evidence type="ECO:0000256" key="3">
    <source>
        <dbReference type="ARBA" id="ARBA00023125"/>
    </source>
</evidence>
<keyword evidence="3" id="KW-0238">DNA-binding</keyword>
<dbReference type="SMART" id="SM00363">
    <property type="entry name" value="S4"/>
    <property type="match status" value="1"/>
</dbReference>
<organism evidence="7 8">
    <name type="scientific">Pseudoclavibacter albus</name>
    <dbReference type="NCBI Taxonomy" id="272241"/>
    <lineage>
        <taxon>Bacteria</taxon>
        <taxon>Bacillati</taxon>
        <taxon>Actinomycetota</taxon>
        <taxon>Actinomycetes</taxon>
        <taxon>Micrococcales</taxon>
        <taxon>Microbacteriaceae</taxon>
        <taxon>Pseudoclavibacter</taxon>
    </lineage>
</organism>
<dbReference type="CDD" id="cd00165">
    <property type="entry name" value="S4"/>
    <property type="match status" value="1"/>
</dbReference>
<feature type="compositionally biased region" description="Basic and acidic residues" evidence="5">
    <location>
        <begin position="116"/>
        <end position="129"/>
    </location>
</feature>
<accession>A0ABT2HXC2</accession>
<evidence type="ECO:0000256" key="1">
    <source>
        <dbReference type="ARBA" id="ARBA00008396"/>
    </source>
</evidence>
<reference evidence="7 8" key="1">
    <citation type="submission" date="2022-04" db="EMBL/GenBank/DDBJ databases">
        <title>Human microbiome associated bacterial genomes.</title>
        <authorList>
            <person name="Sandstrom S."/>
            <person name="Salamzade R."/>
            <person name="Kalan L.R."/>
        </authorList>
    </citation>
    <scope>NUCLEOTIDE SEQUENCE [LARGE SCALE GENOMIC DNA]</scope>
    <source>
        <strain evidence="8">p3-SID1799</strain>
    </source>
</reference>
<proteinExistence type="inferred from homology"/>
<evidence type="ECO:0000313" key="7">
    <source>
        <dbReference type="EMBL" id="MCT2042780.1"/>
    </source>
</evidence>
<dbReference type="RefSeq" id="WP_066077948.1">
    <property type="nucleotide sequence ID" value="NZ_JAFDPW010000001.1"/>
</dbReference>
<dbReference type="EMBL" id="JALXSQ010000016">
    <property type="protein sequence ID" value="MCT2042780.1"/>
    <property type="molecule type" value="Genomic_DNA"/>
</dbReference>
<comment type="similarity">
    <text evidence="1">Belongs to the HSP15 family.</text>
</comment>
<keyword evidence="2 4" id="KW-0694">RNA-binding</keyword>
<keyword evidence="8" id="KW-1185">Reference proteome</keyword>
<dbReference type="InterPro" id="IPR025708">
    <property type="entry name" value="HSP15"/>
</dbReference>
<dbReference type="Pfam" id="PF01479">
    <property type="entry name" value="S4"/>
    <property type="match status" value="1"/>
</dbReference>
<evidence type="ECO:0000259" key="6">
    <source>
        <dbReference type="SMART" id="SM00363"/>
    </source>
</evidence>
<feature type="domain" description="RNA-binding S4" evidence="6">
    <location>
        <begin position="10"/>
        <end position="74"/>
    </location>
</feature>
<comment type="caution">
    <text evidence="7">The sequence shown here is derived from an EMBL/GenBank/DDBJ whole genome shotgun (WGS) entry which is preliminary data.</text>
</comment>
<evidence type="ECO:0000256" key="5">
    <source>
        <dbReference type="SAM" id="MobiDB-lite"/>
    </source>
</evidence>
<dbReference type="PROSITE" id="PS50889">
    <property type="entry name" value="S4"/>
    <property type="match status" value="1"/>
</dbReference>